<proteinExistence type="predicted"/>
<gene>
    <name evidence="1" type="ORF">SAMN02745168_0610</name>
</gene>
<reference evidence="1 2" key="1">
    <citation type="submission" date="2017-04" db="EMBL/GenBank/DDBJ databases">
        <authorList>
            <person name="Afonso C.L."/>
            <person name="Miller P.J."/>
            <person name="Scott M.A."/>
            <person name="Spackman E."/>
            <person name="Goraichik I."/>
            <person name="Dimitrov K.M."/>
            <person name="Suarez D.L."/>
            <person name="Swayne D.E."/>
        </authorList>
    </citation>
    <scope>NUCLEOTIDE SEQUENCE [LARGE SCALE GENOMIC DNA]</scope>
    <source>
        <strain evidence="1 2">DSM 12816</strain>
    </source>
</reference>
<evidence type="ECO:0000313" key="2">
    <source>
        <dbReference type="Proteomes" id="UP000192790"/>
    </source>
</evidence>
<protein>
    <submittedName>
        <fullName evidence="1">Uncharacterized protein</fullName>
    </submittedName>
</protein>
<dbReference type="STRING" id="1122930.SAMN02745168_0610"/>
<organism evidence="1 2">
    <name type="scientific">Papillibacter cinnamivorans DSM 12816</name>
    <dbReference type="NCBI Taxonomy" id="1122930"/>
    <lineage>
        <taxon>Bacteria</taxon>
        <taxon>Bacillati</taxon>
        <taxon>Bacillota</taxon>
        <taxon>Clostridia</taxon>
        <taxon>Eubacteriales</taxon>
        <taxon>Oscillospiraceae</taxon>
        <taxon>Papillibacter</taxon>
    </lineage>
</organism>
<keyword evidence="2" id="KW-1185">Reference proteome</keyword>
<dbReference type="AlphaFoldDB" id="A0A1W1YPY8"/>
<accession>A0A1W1YPY8</accession>
<sequence>MKAVVGVKFQSKYDSGSYEGREYSYFVADGLDLHVGDIVPVTTRSGEGLAKVTRTGIREGEIDERVMPYMRTIESGPVDPAPMEV</sequence>
<dbReference type="EMBL" id="FWXW01000001">
    <property type="protein sequence ID" value="SMC38265.1"/>
    <property type="molecule type" value="Genomic_DNA"/>
</dbReference>
<dbReference type="Proteomes" id="UP000192790">
    <property type="component" value="Unassembled WGS sequence"/>
</dbReference>
<dbReference type="RefSeq" id="WP_084233235.1">
    <property type="nucleotide sequence ID" value="NZ_FWXW01000001.1"/>
</dbReference>
<evidence type="ECO:0000313" key="1">
    <source>
        <dbReference type="EMBL" id="SMC38265.1"/>
    </source>
</evidence>
<name>A0A1W1YPY8_9FIRM</name>